<sequence>MIDGIDVYKGGLFSLYFKRVGDEFRALISPLFYTLMECLPCVVAFWLWNDFSRPEIIILSGTLLSYAIMRIPVDKYIHYVGDVKPTLRGLAKWSWVNSLLCMDFIPPVIFLLIGKGYFLAFLIGNITFRYLAYKINVRILRINFSALFSLIIAITAVIILF</sequence>
<name>A0A031LL32_9CREN</name>
<gene>
    <name evidence="2" type="ORF">CM19_12700</name>
</gene>
<feature type="transmembrane region" description="Helical" evidence="1">
    <location>
        <begin position="104"/>
        <end position="128"/>
    </location>
</feature>
<evidence type="ECO:0000313" key="3">
    <source>
        <dbReference type="Proteomes" id="UP000024332"/>
    </source>
</evidence>
<proteinExistence type="predicted"/>
<keyword evidence="1" id="KW-0472">Membrane</keyword>
<dbReference type="Proteomes" id="UP000024332">
    <property type="component" value="Unassembled WGS sequence"/>
</dbReference>
<reference evidence="2 3" key="1">
    <citation type="submission" date="2014-03" db="EMBL/GenBank/DDBJ databases">
        <title>Draft genome sequence of the novel thermoacidophilic archaea Acidianus copahuensis ALE1 strain, isolated from Copahue volcanic area in Neuquen Argentina.</title>
        <authorList>
            <person name="Urbieta M.S."/>
            <person name="Rascovan N."/>
            <person name="Castro C."/>
            <person name="Revale S."/>
            <person name="Giaveno M.A."/>
            <person name="Vazquez M.P."/>
            <person name="Donati E.R."/>
        </authorList>
    </citation>
    <scope>NUCLEOTIDE SEQUENCE [LARGE SCALE GENOMIC DNA]</scope>
    <source>
        <strain evidence="2 3">ALE1</strain>
    </source>
</reference>
<feature type="transmembrane region" description="Helical" evidence="1">
    <location>
        <begin position="56"/>
        <end position="73"/>
    </location>
</feature>
<organism evidence="2 3">
    <name type="scientific">Candidatus Acidianus copahuensis</name>
    <dbReference type="NCBI Taxonomy" id="1160895"/>
    <lineage>
        <taxon>Archaea</taxon>
        <taxon>Thermoproteota</taxon>
        <taxon>Thermoprotei</taxon>
        <taxon>Sulfolobales</taxon>
        <taxon>Sulfolobaceae</taxon>
        <taxon>Acidianus</taxon>
    </lineage>
</organism>
<comment type="caution">
    <text evidence="2">The sequence shown here is derived from an EMBL/GenBank/DDBJ whole genome shotgun (WGS) entry which is preliminary data.</text>
</comment>
<feature type="transmembrane region" description="Helical" evidence="1">
    <location>
        <begin position="27"/>
        <end position="49"/>
    </location>
</feature>
<accession>A0A031LL32</accession>
<dbReference type="AlphaFoldDB" id="A0A031LL32"/>
<protein>
    <submittedName>
        <fullName evidence="2">Uncharacterized protein</fullName>
    </submittedName>
</protein>
<keyword evidence="1" id="KW-0812">Transmembrane</keyword>
<keyword evidence="3" id="KW-1185">Reference proteome</keyword>
<dbReference type="EMBL" id="JFZT01000066">
    <property type="protein sequence ID" value="EZQ01613.1"/>
    <property type="molecule type" value="Genomic_DNA"/>
</dbReference>
<evidence type="ECO:0000313" key="2">
    <source>
        <dbReference type="EMBL" id="EZQ01613.1"/>
    </source>
</evidence>
<dbReference type="STRING" id="1160895.CM19_12700"/>
<evidence type="ECO:0000256" key="1">
    <source>
        <dbReference type="SAM" id="Phobius"/>
    </source>
</evidence>
<feature type="transmembrane region" description="Helical" evidence="1">
    <location>
        <begin position="140"/>
        <end position="160"/>
    </location>
</feature>
<keyword evidence="1" id="KW-1133">Transmembrane helix</keyword>